<dbReference type="EMBL" id="GBRH01224141">
    <property type="protein sequence ID" value="JAD73754.1"/>
    <property type="molecule type" value="Transcribed_RNA"/>
</dbReference>
<organism evidence="1">
    <name type="scientific">Arundo donax</name>
    <name type="common">Giant reed</name>
    <name type="synonym">Donax arundinaceus</name>
    <dbReference type="NCBI Taxonomy" id="35708"/>
    <lineage>
        <taxon>Eukaryota</taxon>
        <taxon>Viridiplantae</taxon>
        <taxon>Streptophyta</taxon>
        <taxon>Embryophyta</taxon>
        <taxon>Tracheophyta</taxon>
        <taxon>Spermatophyta</taxon>
        <taxon>Magnoliopsida</taxon>
        <taxon>Liliopsida</taxon>
        <taxon>Poales</taxon>
        <taxon>Poaceae</taxon>
        <taxon>PACMAD clade</taxon>
        <taxon>Arundinoideae</taxon>
        <taxon>Arundineae</taxon>
        <taxon>Arundo</taxon>
    </lineage>
</organism>
<reference evidence="1" key="2">
    <citation type="journal article" date="2015" name="Data Brief">
        <title>Shoot transcriptome of the giant reed, Arundo donax.</title>
        <authorList>
            <person name="Barrero R.A."/>
            <person name="Guerrero F.D."/>
            <person name="Moolhuijzen P."/>
            <person name="Goolsby J.A."/>
            <person name="Tidwell J."/>
            <person name="Bellgard S.E."/>
            <person name="Bellgard M.I."/>
        </authorList>
    </citation>
    <scope>NUCLEOTIDE SEQUENCE</scope>
    <source>
        <tissue evidence="1">Shoot tissue taken approximately 20 cm above the soil surface</tissue>
    </source>
</reference>
<accession>A0A0A9CBS8</accession>
<name>A0A0A9CBS8_ARUDO</name>
<dbReference type="AlphaFoldDB" id="A0A0A9CBS8"/>
<reference evidence="1" key="1">
    <citation type="submission" date="2014-09" db="EMBL/GenBank/DDBJ databases">
        <authorList>
            <person name="Magalhaes I.L.F."/>
            <person name="Oliveira U."/>
            <person name="Santos F.R."/>
            <person name="Vidigal T.H.D.A."/>
            <person name="Brescovit A.D."/>
            <person name="Santos A.J."/>
        </authorList>
    </citation>
    <scope>NUCLEOTIDE SEQUENCE</scope>
    <source>
        <tissue evidence="1">Shoot tissue taken approximately 20 cm above the soil surface</tissue>
    </source>
</reference>
<sequence length="24" mass="2883">MKTVSHKSLHLPDMGKNWRQVWCT</sequence>
<evidence type="ECO:0000313" key="1">
    <source>
        <dbReference type="EMBL" id="JAD73754.1"/>
    </source>
</evidence>
<protein>
    <submittedName>
        <fullName evidence="1">Uncharacterized protein</fullName>
    </submittedName>
</protein>
<proteinExistence type="predicted"/>